<evidence type="ECO:0000256" key="1">
    <source>
        <dbReference type="SAM" id="Phobius"/>
    </source>
</evidence>
<dbReference type="Pfam" id="PF20403">
    <property type="entry name" value="DUF6693"/>
    <property type="match status" value="1"/>
</dbReference>
<keyword evidence="1" id="KW-0472">Membrane</keyword>
<protein>
    <recommendedName>
        <fullName evidence="3">DUF898 domain-containing protein</fullName>
    </recommendedName>
</protein>
<keyword evidence="1" id="KW-1133">Transmembrane helix</keyword>
<gene>
    <name evidence="2" type="ORF">F4Y42_17910</name>
</gene>
<keyword evidence="1" id="KW-0812">Transmembrane</keyword>
<evidence type="ECO:0000313" key="2">
    <source>
        <dbReference type="EMBL" id="MXY95321.1"/>
    </source>
</evidence>
<dbReference type="EMBL" id="VXRG01000144">
    <property type="protein sequence ID" value="MXY95321.1"/>
    <property type="molecule type" value="Genomic_DNA"/>
</dbReference>
<feature type="transmembrane region" description="Helical" evidence="1">
    <location>
        <begin position="22"/>
        <end position="44"/>
    </location>
</feature>
<feature type="transmembrane region" description="Helical" evidence="1">
    <location>
        <begin position="82"/>
        <end position="105"/>
    </location>
</feature>
<organism evidence="2">
    <name type="scientific">Caldilineaceae bacterium SB0664_bin_27</name>
    <dbReference type="NCBI Taxonomy" id="2605260"/>
    <lineage>
        <taxon>Bacteria</taxon>
        <taxon>Bacillati</taxon>
        <taxon>Chloroflexota</taxon>
        <taxon>Caldilineae</taxon>
        <taxon>Caldilineales</taxon>
        <taxon>Caldilineaceae</taxon>
    </lineage>
</organism>
<reference evidence="2" key="1">
    <citation type="submission" date="2019-09" db="EMBL/GenBank/DDBJ databases">
        <title>Characterisation of the sponge microbiome using genome-centric metagenomics.</title>
        <authorList>
            <person name="Engelberts J.P."/>
            <person name="Robbins S.J."/>
            <person name="De Goeij J.M."/>
            <person name="Aranda M."/>
            <person name="Bell S.C."/>
            <person name="Webster N.S."/>
        </authorList>
    </citation>
    <scope>NUCLEOTIDE SEQUENCE</scope>
    <source>
        <strain evidence="2">SB0664_bin_27</strain>
    </source>
</reference>
<comment type="caution">
    <text evidence="2">The sequence shown here is derived from an EMBL/GenBank/DDBJ whole genome shotgun (WGS) entry which is preliminary data.</text>
</comment>
<name>A0A6B0YY13_9CHLR</name>
<dbReference type="AlphaFoldDB" id="A0A6B0YY13"/>
<accession>A0A6B0YY13</accession>
<sequence>MTLATTNLHQGHTKLNLTMMDVLGHLIIWLLISIVTFGIGLFFWPYASAKLIINAIELEDRTRSSVGRLECQLSVGEQIGHIVLWILLSIITFGLAYPFYFFGVVRTAIDRTRIT</sequence>
<dbReference type="InterPro" id="IPR046515">
    <property type="entry name" value="DUF6693"/>
</dbReference>
<evidence type="ECO:0008006" key="3">
    <source>
        <dbReference type="Google" id="ProtNLM"/>
    </source>
</evidence>
<proteinExistence type="predicted"/>